<gene>
    <name evidence="6" type="ORF">FB391_3387</name>
</gene>
<dbReference type="PANTHER" id="PTHR30055:SF234">
    <property type="entry name" value="HTH-TYPE TRANSCRIPTIONAL REGULATOR BETI"/>
    <property type="match status" value="1"/>
</dbReference>
<dbReference type="InterPro" id="IPR001647">
    <property type="entry name" value="HTH_TetR"/>
</dbReference>
<evidence type="ECO:0000256" key="3">
    <source>
        <dbReference type="ARBA" id="ARBA00023163"/>
    </source>
</evidence>
<dbReference type="GO" id="GO:0003700">
    <property type="term" value="F:DNA-binding transcription factor activity"/>
    <property type="evidence" value="ECO:0007669"/>
    <property type="project" value="TreeGrafter"/>
</dbReference>
<dbReference type="OrthoDB" id="4548508at2"/>
<dbReference type="Pfam" id="PF00440">
    <property type="entry name" value="TetR_N"/>
    <property type="match status" value="1"/>
</dbReference>
<evidence type="ECO:0000313" key="7">
    <source>
        <dbReference type="Proteomes" id="UP000320235"/>
    </source>
</evidence>
<dbReference type="Gene3D" id="1.10.357.10">
    <property type="entry name" value="Tetracycline Repressor, domain 2"/>
    <property type="match status" value="1"/>
</dbReference>
<dbReference type="InterPro" id="IPR036271">
    <property type="entry name" value="Tet_transcr_reg_TetR-rel_C_sf"/>
</dbReference>
<keyword evidence="7" id="KW-1185">Reference proteome</keyword>
<evidence type="ECO:0000256" key="4">
    <source>
        <dbReference type="PROSITE-ProRule" id="PRU00335"/>
    </source>
</evidence>
<dbReference type="InterPro" id="IPR009057">
    <property type="entry name" value="Homeodomain-like_sf"/>
</dbReference>
<evidence type="ECO:0000259" key="5">
    <source>
        <dbReference type="PROSITE" id="PS50977"/>
    </source>
</evidence>
<comment type="caution">
    <text evidence="6">The sequence shown here is derived from an EMBL/GenBank/DDBJ whole genome shotgun (WGS) entry which is preliminary data.</text>
</comment>
<proteinExistence type="predicted"/>
<reference evidence="6 7" key="1">
    <citation type="submission" date="2019-06" db="EMBL/GenBank/DDBJ databases">
        <title>Sequencing the genomes of 1000 actinobacteria strains.</title>
        <authorList>
            <person name="Klenk H.-P."/>
        </authorList>
    </citation>
    <scope>NUCLEOTIDE SEQUENCE [LARGE SCALE GENOMIC DNA]</scope>
    <source>
        <strain evidence="6 7">DSM 105492</strain>
    </source>
</reference>
<organism evidence="6 7">
    <name type="scientific">Microbacterium kyungheense</name>
    <dbReference type="NCBI Taxonomy" id="1263636"/>
    <lineage>
        <taxon>Bacteria</taxon>
        <taxon>Bacillati</taxon>
        <taxon>Actinomycetota</taxon>
        <taxon>Actinomycetes</taxon>
        <taxon>Micrococcales</taxon>
        <taxon>Microbacteriaceae</taxon>
        <taxon>Microbacterium</taxon>
    </lineage>
</organism>
<feature type="domain" description="HTH tetR-type" evidence="5">
    <location>
        <begin position="18"/>
        <end position="78"/>
    </location>
</feature>
<keyword evidence="2 4" id="KW-0238">DNA-binding</keyword>
<accession>A0A543EFA0</accession>
<dbReference type="PROSITE" id="PS50977">
    <property type="entry name" value="HTH_TETR_2"/>
    <property type="match status" value="1"/>
</dbReference>
<dbReference type="GO" id="GO:0000976">
    <property type="term" value="F:transcription cis-regulatory region binding"/>
    <property type="evidence" value="ECO:0007669"/>
    <property type="project" value="TreeGrafter"/>
</dbReference>
<protein>
    <submittedName>
        <fullName evidence="6">TetR family transcriptional regulator</fullName>
    </submittedName>
</protein>
<keyword evidence="1" id="KW-0805">Transcription regulation</keyword>
<evidence type="ECO:0000313" key="6">
    <source>
        <dbReference type="EMBL" id="TQM20251.1"/>
    </source>
</evidence>
<dbReference type="AlphaFoldDB" id="A0A543EFA0"/>
<dbReference type="Proteomes" id="UP000320235">
    <property type="component" value="Unassembled WGS sequence"/>
</dbReference>
<dbReference type="SUPFAM" id="SSF46689">
    <property type="entry name" value="Homeodomain-like"/>
    <property type="match status" value="1"/>
</dbReference>
<keyword evidence="3" id="KW-0804">Transcription</keyword>
<feature type="DNA-binding region" description="H-T-H motif" evidence="4">
    <location>
        <begin position="41"/>
        <end position="60"/>
    </location>
</feature>
<name>A0A543EFA0_9MICO</name>
<dbReference type="InterPro" id="IPR050109">
    <property type="entry name" value="HTH-type_TetR-like_transc_reg"/>
</dbReference>
<sequence>MTGMVSSGSERRIRKRPEERREEILGAAAAIALAEGLERVTLRAVADRLGVRPGLITHYFPAAEDLVAAAFARAAAGEREQLFAGEGDPLARLRRFVEVIGGDQSRDLSRLWLNARHLSRFSPVLDAAVIEQEARNDDGIVALIEDGVRAGVFTADDALRAGVRILMAVDGQSAYVNNTREAGGAAYRDFVAETAEWTLGLRPGTLTPARGER</sequence>
<dbReference type="SUPFAM" id="SSF48498">
    <property type="entry name" value="Tetracyclin repressor-like, C-terminal domain"/>
    <property type="match status" value="1"/>
</dbReference>
<evidence type="ECO:0000256" key="2">
    <source>
        <dbReference type="ARBA" id="ARBA00023125"/>
    </source>
</evidence>
<evidence type="ECO:0000256" key="1">
    <source>
        <dbReference type="ARBA" id="ARBA00023015"/>
    </source>
</evidence>
<dbReference type="EMBL" id="VFPE01000006">
    <property type="protein sequence ID" value="TQM20251.1"/>
    <property type="molecule type" value="Genomic_DNA"/>
</dbReference>
<dbReference type="PANTHER" id="PTHR30055">
    <property type="entry name" value="HTH-TYPE TRANSCRIPTIONAL REGULATOR RUTR"/>
    <property type="match status" value="1"/>
</dbReference>